<dbReference type="Proteomes" id="UP001160334">
    <property type="component" value="Unassembled WGS sequence"/>
</dbReference>
<keyword evidence="3" id="KW-1185">Reference proteome</keyword>
<keyword evidence="1" id="KW-1133">Transmembrane helix</keyword>
<gene>
    <name evidence="2" type="ORF">M2280_005057</name>
</gene>
<evidence type="ECO:0000256" key="1">
    <source>
        <dbReference type="SAM" id="Phobius"/>
    </source>
</evidence>
<evidence type="ECO:0000313" key="3">
    <source>
        <dbReference type="Proteomes" id="UP001160334"/>
    </source>
</evidence>
<name>A0ABT6MJ39_9NOCA</name>
<organism evidence="2 3">
    <name type="scientific">Prescottella agglutinans</name>
    <dbReference type="NCBI Taxonomy" id="1644129"/>
    <lineage>
        <taxon>Bacteria</taxon>
        <taxon>Bacillati</taxon>
        <taxon>Actinomycetota</taxon>
        <taxon>Actinomycetes</taxon>
        <taxon>Mycobacteriales</taxon>
        <taxon>Nocardiaceae</taxon>
        <taxon>Prescottella</taxon>
    </lineage>
</organism>
<protein>
    <submittedName>
        <fullName evidence="2">Uncharacterized protein</fullName>
    </submittedName>
</protein>
<reference evidence="2 3" key="1">
    <citation type="submission" date="2023-04" db="EMBL/GenBank/DDBJ databases">
        <title>Forest soil microbial communities from Buena Vista Peninsula, Colon Province, Panama.</title>
        <authorList>
            <person name="Bouskill N."/>
        </authorList>
    </citation>
    <scope>NUCLEOTIDE SEQUENCE [LARGE SCALE GENOMIC DNA]</scope>
    <source>
        <strain evidence="2 3">CFH S0262</strain>
    </source>
</reference>
<evidence type="ECO:0000313" key="2">
    <source>
        <dbReference type="EMBL" id="MDH6283806.1"/>
    </source>
</evidence>
<keyword evidence="1" id="KW-0812">Transmembrane</keyword>
<keyword evidence="1" id="KW-0472">Membrane</keyword>
<proteinExistence type="predicted"/>
<comment type="caution">
    <text evidence="2">The sequence shown here is derived from an EMBL/GenBank/DDBJ whole genome shotgun (WGS) entry which is preliminary data.</text>
</comment>
<dbReference type="EMBL" id="JARXVC010000016">
    <property type="protein sequence ID" value="MDH6283806.1"/>
    <property type="molecule type" value="Genomic_DNA"/>
</dbReference>
<feature type="transmembrane region" description="Helical" evidence="1">
    <location>
        <begin position="12"/>
        <end position="35"/>
    </location>
</feature>
<sequence>MGSSAADLGKVAAGATLISTVIGLVAGVAGVAALFV</sequence>
<accession>A0ABT6MJ39</accession>